<proteinExistence type="predicted"/>
<evidence type="ECO:0000313" key="2">
    <source>
        <dbReference type="Proteomes" id="UP001175227"/>
    </source>
</evidence>
<comment type="caution">
    <text evidence="1">The sequence shown here is derived from an EMBL/GenBank/DDBJ whole genome shotgun (WGS) entry which is preliminary data.</text>
</comment>
<reference evidence="1" key="1">
    <citation type="submission" date="2023-06" db="EMBL/GenBank/DDBJ databases">
        <authorList>
            <consortium name="Lawrence Berkeley National Laboratory"/>
            <person name="Ahrendt S."/>
            <person name="Sahu N."/>
            <person name="Indic B."/>
            <person name="Wong-Bajracharya J."/>
            <person name="Merenyi Z."/>
            <person name="Ke H.-M."/>
            <person name="Monk M."/>
            <person name="Kocsube S."/>
            <person name="Drula E."/>
            <person name="Lipzen A."/>
            <person name="Balint B."/>
            <person name="Henrissat B."/>
            <person name="Andreopoulos B."/>
            <person name="Martin F.M."/>
            <person name="Harder C.B."/>
            <person name="Rigling D."/>
            <person name="Ford K.L."/>
            <person name="Foster G.D."/>
            <person name="Pangilinan J."/>
            <person name="Papanicolaou A."/>
            <person name="Barry K."/>
            <person name="LaButti K."/>
            <person name="Viragh M."/>
            <person name="Koriabine M."/>
            <person name="Yan M."/>
            <person name="Riley R."/>
            <person name="Champramary S."/>
            <person name="Plett K.L."/>
            <person name="Tsai I.J."/>
            <person name="Slot J."/>
            <person name="Sipos G."/>
            <person name="Plett J."/>
            <person name="Nagy L.G."/>
            <person name="Grigoriev I.V."/>
        </authorList>
    </citation>
    <scope>NUCLEOTIDE SEQUENCE</scope>
    <source>
        <strain evidence="1">ICMP 16352</strain>
    </source>
</reference>
<sequence>MRGSTVDLLTDIRVTIDKVFPPLPLKWKALSQGSREGMLPTPGGQVMTDDKFTMAMCRMGRGGGFTLRKDHIAQNKCEQFQNHGNGKIGASTMPFRCINKPTFSPAPDDSADGSNQSWRMRYLAAWRWIWIRLVILKTRHDEDAFLESMEGLHLTNSCAVTADS</sequence>
<dbReference type="AlphaFoldDB" id="A0AA39TX15"/>
<dbReference type="EMBL" id="JAUEPR010000090">
    <property type="protein sequence ID" value="KAK0465734.1"/>
    <property type="molecule type" value="Genomic_DNA"/>
</dbReference>
<name>A0AA39TX15_9AGAR</name>
<organism evidence="1 2">
    <name type="scientific">Armillaria novae-zelandiae</name>
    <dbReference type="NCBI Taxonomy" id="153914"/>
    <lineage>
        <taxon>Eukaryota</taxon>
        <taxon>Fungi</taxon>
        <taxon>Dikarya</taxon>
        <taxon>Basidiomycota</taxon>
        <taxon>Agaricomycotina</taxon>
        <taxon>Agaricomycetes</taxon>
        <taxon>Agaricomycetidae</taxon>
        <taxon>Agaricales</taxon>
        <taxon>Marasmiineae</taxon>
        <taxon>Physalacriaceae</taxon>
        <taxon>Armillaria</taxon>
    </lineage>
</organism>
<gene>
    <name evidence="1" type="ORF">IW261DRAFT_1427061</name>
</gene>
<protein>
    <submittedName>
        <fullName evidence="1">Uncharacterized protein</fullName>
    </submittedName>
</protein>
<dbReference type="Proteomes" id="UP001175227">
    <property type="component" value="Unassembled WGS sequence"/>
</dbReference>
<accession>A0AA39TX15</accession>
<keyword evidence="2" id="KW-1185">Reference proteome</keyword>
<evidence type="ECO:0000313" key="1">
    <source>
        <dbReference type="EMBL" id="KAK0465734.1"/>
    </source>
</evidence>